<evidence type="ECO:0000313" key="4">
    <source>
        <dbReference type="EMBL" id="SFE55856.1"/>
    </source>
</evidence>
<feature type="domain" description="DUF1206" evidence="2">
    <location>
        <begin position="109"/>
        <end position="177"/>
    </location>
</feature>
<dbReference type="InterPro" id="IPR009597">
    <property type="entry name" value="DUF1206"/>
</dbReference>
<reference evidence="5 6" key="1">
    <citation type="submission" date="2016-10" db="EMBL/GenBank/DDBJ databases">
        <authorList>
            <person name="Varghese N."/>
            <person name="Submissions S."/>
        </authorList>
    </citation>
    <scope>NUCLEOTIDE SEQUENCE [LARGE SCALE GENOMIC DNA]</scope>
    <source>
        <strain evidence="6">ATCC 20501</strain>
        <strain evidence="4 5">CGMCC 4.3529</strain>
    </source>
</reference>
<organism evidence="3 6">
    <name type="scientific">Saccharopolyspora kobensis</name>
    <dbReference type="NCBI Taxonomy" id="146035"/>
    <lineage>
        <taxon>Bacteria</taxon>
        <taxon>Bacillati</taxon>
        <taxon>Actinomycetota</taxon>
        <taxon>Actinomycetes</taxon>
        <taxon>Pseudonocardiales</taxon>
        <taxon>Pseudonocardiaceae</taxon>
        <taxon>Saccharopolyspora</taxon>
    </lineage>
</organism>
<accession>A0A1H6AGF9</accession>
<evidence type="ECO:0000259" key="2">
    <source>
        <dbReference type="Pfam" id="PF06724"/>
    </source>
</evidence>
<feature type="domain" description="DUF1206" evidence="2">
    <location>
        <begin position="26"/>
        <end position="92"/>
    </location>
</feature>
<dbReference type="RefSeq" id="WP_093356759.1">
    <property type="nucleotide sequence ID" value="NZ_FNVB01000003.1"/>
</dbReference>
<dbReference type="Proteomes" id="UP000199690">
    <property type="component" value="Unassembled WGS sequence"/>
</dbReference>
<reference evidence="3" key="2">
    <citation type="submission" date="2016-10" db="EMBL/GenBank/DDBJ databases">
        <authorList>
            <person name="de Groot N.N."/>
        </authorList>
    </citation>
    <scope>NUCLEOTIDE SEQUENCE [LARGE SCALE GENOMIC DNA]</scope>
    <source>
        <strain evidence="3">ATCC 20501</strain>
    </source>
</reference>
<dbReference type="Pfam" id="PF06724">
    <property type="entry name" value="DUF1206"/>
    <property type="match status" value="3"/>
</dbReference>
<sequence>MKTRNRLTRRARRAERNTAVRLMGMAGWACYGFIHLVIAWLAVEVAFGRPQEQPAPQGAIAKIAQQPVGAALLALLAAGLTAFALSQFAMAAIGFDWVRGRGTRIARKLGALGRAVLSLGLGVLAARQLTGVQVGSSSAQQKHFTASVLQLPAGRIFVGLLAAVVLVVAVATIRRGLIKSFLEDLDLSGMSGSAETWVERCGVIGWVAKGVAYASIGVLFAAAAISRDARRSGGLDQALHLLAANDPGKVALGLIAFGFVAFALFCFAAARTHRR</sequence>
<proteinExistence type="predicted"/>
<feature type="transmembrane region" description="Helical" evidence="1">
    <location>
        <begin position="149"/>
        <end position="173"/>
    </location>
</feature>
<keyword evidence="1" id="KW-0472">Membrane</keyword>
<dbReference type="EMBL" id="FNVB01000003">
    <property type="protein sequence ID" value="SEG47157.1"/>
    <property type="molecule type" value="Genomic_DNA"/>
</dbReference>
<accession>A0A1I2BI93</accession>
<protein>
    <recommendedName>
        <fullName evidence="2">DUF1206 domain-containing protein</fullName>
    </recommendedName>
</protein>
<feature type="domain" description="DUF1206" evidence="2">
    <location>
        <begin position="204"/>
        <end position="272"/>
    </location>
</feature>
<gene>
    <name evidence="3" type="ORF">SAMN02982929_02290</name>
    <name evidence="4" type="ORF">SAMN05216506_112124</name>
</gene>
<evidence type="ECO:0000313" key="3">
    <source>
        <dbReference type="EMBL" id="SEG47157.1"/>
    </source>
</evidence>
<keyword evidence="1" id="KW-0812">Transmembrane</keyword>
<feature type="transmembrane region" description="Helical" evidence="1">
    <location>
        <begin position="250"/>
        <end position="270"/>
    </location>
</feature>
<evidence type="ECO:0000313" key="6">
    <source>
        <dbReference type="Proteomes" id="UP000236729"/>
    </source>
</evidence>
<feature type="transmembrane region" description="Helical" evidence="1">
    <location>
        <begin position="109"/>
        <end position="129"/>
    </location>
</feature>
<feature type="transmembrane region" description="Helical" evidence="1">
    <location>
        <begin position="203"/>
        <end position="225"/>
    </location>
</feature>
<feature type="transmembrane region" description="Helical" evidence="1">
    <location>
        <begin position="20"/>
        <end position="43"/>
    </location>
</feature>
<dbReference type="EMBL" id="FOME01000012">
    <property type="protein sequence ID" value="SFE55856.1"/>
    <property type="molecule type" value="Genomic_DNA"/>
</dbReference>
<name>A0A1H6AGF9_9PSEU</name>
<evidence type="ECO:0000313" key="5">
    <source>
        <dbReference type="Proteomes" id="UP000199690"/>
    </source>
</evidence>
<feature type="transmembrane region" description="Helical" evidence="1">
    <location>
        <begin position="72"/>
        <end position="97"/>
    </location>
</feature>
<keyword evidence="1" id="KW-1133">Transmembrane helix</keyword>
<evidence type="ECO:0000256" key="1">
    <source>
        <dbReference type="SAM" id="Phobius"/>
    </source>
</evidence>
<keyword evidence="5" id="KW-1185">Reference proteome</keyword>
<dbReference type="AlphaFoldDB" id="A0A1H6AGF9"/>
<dbReference type="Proteomes" id="UP000236729">
    <property type="component" value="Unassembled WGS sequence"/>
</dbReference>